<sequence>MFLLKHKRIKPAKVFLPPALKPSSKPPKSILCSFRLFMRISHIVGMLPQENFSKSPEDLKFKWLSWRAIYSLLIISALLLAVTCCFMHWVLHGSSISGVATAVFYGGSLITVLLFFYLALSWSKLLKSWHAIDRTMAATYGYPEKLDKQIRVLTAVFLTLAIVDYLLSVANKYEHLNYASGYQLTTFAYFNDTFPQLFAYIPFSIGTGIFCTAITVHSNITWALNDLFIIIASSALAMRFRQISQKLIKERDDFKLFQHAQLSFWRQIREDYDRLTRFCKELDCYISVIVLLSYFMNIFFLLIQLYRSLEFISLPIRKVYLIFSFGYLIFKTTMVSLYAAWINDESKAFTHILNSVDSTLYNTEIRRLLTQISFDKTALTGCKMFAVKRGTILSVSRQTSTGRCRSLTSCICRWPVRLLRMSWS</sequence>
<comment type="subcellular location">
    <subcellularLocation>
        <location evidence="1">Cell membrane</location>
        <topology evidence="1">Multi-pass membrane protein</topology>
    </subcellularLocation>
</comment>
<feature type="transmembrane region" description="Helical" evidence="8">
    <location>
        <begin position="68"/>
        <end position="91"/>
    </location>
</feature>
<evidence type="ECO:0000313" key="9">
    <source>
        <dbReference type="EnsemblMetazoa" id="XP_019760212.1"/>
    </source>
</evidence>
<dbReference type="EnsemblMetazoa" id="XM_019904653.1">
    <property type="protein sequence ID" value="XP_019760212.1"/>
    <property type="gene ID" value="LOC109537771"/>
</dbReference>
<evidence type="ECO:0000256" key="2">
    <source>
        <dbReference type="ARBA" id="ARBA00005327"/>
    </source>
</evidence>
<protein>
    <recommendedName>
        <fullName evidence="11">Gustatory receptor</fullName>
    </recommendedName>
</protein>
<accession>A0AAR5PH68</accession>
<evidence type="ECO:0000256" key="8">
    <source>
        <dbReference type="SAM" id="Phobius"/>
    </source>
</evidence>
<feature type="transmembrane region" description="Helical" evidence="8">
    <location>
        <begin position="150"/>
        <end position="167"/>
    </location>
</feature>
<dbReference type="PANTHER" id="PTHR21421">
    <property type="entry name" value="GUSTATORY RECEPTOR"/>
    <property type="match status" value="1"/>
</dbReference>
<evidence type="ECO:0000256" key="3">
    <source>
        <dbReference type="ARBA" id="ARBA00022475"/>
    </source>
</evidence>
<dbReference type="GO" id="GO:0008527">
    <property type="term" value="F:taste receptor activity"/>
    <property type="evidence" value="ECO:0007669"/>
    <property type="project" value="InterPro"/>
</dbReference>
<evidence type="ECO:0000256" key="1">
    <source>
        <dbReference type="ARBA" id="ARBA00004651"/>
    </source>
</evidence>
<evidence type="ECO:0000256" key="5">
    <source>
        <dbReference type="ARBA" id="ARBA00022989"/>
    </source>
</evidence>
<dbReference type="GO" id="GO:0050916">
    <property type="term" value="P:sensory perception of sweet taste"/>
    <property type="evidence" value="ECO:0007669"/>
    <property type="project" value="UniProtKB-ARBA"/>
</dbReference>
<dbReference type="GO" id="GO:0005886">
    <property type="term" value="C:plasma membrane"/>
    <property type="evidence" value="ECO:0007669"/>
    <property type="project" value="UniProtKB-SubCell"/>
</dbReference>
<keyword evidence="7" id="KW-0675">Receptor</keyword>
<keyword evidence="6 8" id="KW-0472">Membrane</keyword>
<dbReference type="AlphaFoldDB" id="A0AAR5PH68"/>
<evidence type="ECO:0000256" key="6">
    <source>
        <dbReference type="ARBA" id="ARBA00023136"/>
    </source>
</evidence>
<keyword evidence="5 8" id="KW-1133">Transmembrane helix</keyword>
<keyword evidence="3" id="KW-1003">Cell membrane</keyword>
<comment type="similarity">
    <text evidence="2">Belongs to the insect chemoreceptor superfamily. Gustatory receptor (GR) family. Gr5a subfamily.</text>
</comment>
<organism evidence="9 10">
    <name type="scientific">Dendroctonus ponderosae</name>
    <name type="common">Mountain pine beetle</name>
    <dbReference type="NCBI Taxonomy" id="77166"/>
    <lineage>
        <taxon>Eukaryota</taxon>
        <taxon>Metazoa</taxon>
        <taxon>Ecdysozoa</taxon>
        <taxon>Arthropoda</taxon>
        <taxon>Hexapoda</taxon>
        <taxon>Insecta</taxon>
        <taxon>Pterygota</taxon>
        <taxon>Neoptera</taxon>
        <taxon>Endopterygota</taxon>
        <taxon>Coleoptera</taxon>
        <taxon>Polyphaga</taxon>
        <taxon>Cucujiformia</taxon>
        <taxon>Curculionidae</taxon>
        <taxon>Scolytinae</taxon>
        <taxon>Dendroctonus</taxon>
    </lineage>
</organism>
<feature type="transmembrane region" description="Helical" evidence="8">
    <location>
        <begin position="197"/>
        <end position="216"/>
    </location>
</feature>
<evidence type="ECO:0008006" key="11">
    <source>
        <dbReference type="Google" id="ProtNLM"/>
    </source>
</evidence>
<dbReference type="PANTHER" id="PTHR21421:SF29">
    <property type="entry name" value="GUSTATORY RECEPTOR 5A FOR TREHALOSE-RELATED"/>
    <property type="match status" value="1"/>
</dbReference>
<proteinExistence type="inferred from homology"/>
<feature type="transmembrane region" description="Helical" evidence="8">
    <location>
        <begin position="284"/>
        <end position="307"/>
    </location>
</feature>
<name>A0AAR5PH68_DENPD</name>
<evidence type="ECO:0000256" key="7">
    <source>
        <dbReference type="ARBA" id="ARBA00023170"/>
    </source>
</evidence>
<reference evidence="9" key="2">
    <citation type="submission" date="2024-08" db="UniProtKB">
        <authorList>
            <consortium name="EnsemblMetazoa"/>
        </authorList>
    </citation>
    <scope>IDENTIFICATION</scope>
</reference>
<feature type="transmembrane region" description="Helical" evidence="8">
    <location>
        <begin position="319"/>
        <end position="341"/>
    </location>
</feature>
<keyword evidence="10" id="KW-1185">Reference proteome</keyword>
<keyword evidence="4 8" id="KW-0812">Transmembrane</keyword>
<dbReference type="InterPro" id="IPR009318">
    <property type="entry name" value="Gustatory_rcpt"/>
</dbReference>
<dbReference type="Proteomes" id="UP000019118">
    <property type="component" value="Unassembled WGS sequence"/>
</dbReference>
<reference evidence="10" key="1">
    <citation type="journal article" date="2013" name="Genome Biol.">
        <title>Draft genome of the mountain pine beetle, Dendroctonus ponderosae Hopkins, a major forest pest.</title>
        <authorList>
            <person name="Keeling C.I."/>
            <person name="Yuen M.M."/>
            <person name="Liao N.Y."/>
            <person name="Docking T.R."/>
            <person name="Chan S.K."/>
            <person name="Taylor G.A."/>
            <person name="Palmquist D.L."/>
            <person name="Jackman S.D."/>
            <person name="Nguyen A."/>
            <person name="Li M."/>
            <person name="Henderson H."/>
            <person name="Janes J.K."/>
            <person name="Zhao Y."/>
            <person name="Pandoh P."/>
            <person name="Moore R."/>
            <person name="Sperling F.A."/>
            <person name="Huber D.P."/>
            <person name="Birol I."/>
            <person name="Jones S.J."/>
            <person name="Bohlmann J."/>
        </authorList>
    </citation>
    <scope>NUCLEOTIDE SEQUENCE</scope>
</reference>
<evidence type="ECO:0000313" key="10">
    <source>
        <dbReference type="Proteomes" id="UP000019118"/>
    </source>
</evidence>
<feature type="transmembrane region" description="Helical" evidence="8">
    <location>
        <begin position="98"/>
        <end position="120"/>
    </location>
</feature>
<dbReference type="Pfam" id="PF06151">
    <property type="entry name" value="Trehalose_recp"/>
    <property type="match status" value="1"/>
</dbReference>
<evidence type="ECO:0000256" key="4">
    <source>
        <dbReference type="ARBA" id="ARBA00022692"/>
    </source>
</evidence>